<evidence type="ECO:0000313" key="1">
    <source>
        <dbReference type="EMBL" id="AYJ84716.1"/>
    </source>
</evidence>
<dbReference type="AlphaFoldDB" id="A0A494TFQ9"/>
<sequence>MLPQSPRTITVSVTCNGHGVYYDYPDGVRTQQSHEVTFCGEIDLTHIETMNAVDYTMDDAEKLVRAWVS</sequence>
<dbReference type="EMBL" id="CP032827">
    <property type="protein sequence ID" value="AYJ84716.1"/>
    <property type="molecule type" value="Genomic_DNA"/>
</dbReference>
<name>A0A494TFQ9_SPHPE</name>
<protein>
    <submittedName>
        <fullName evidence="1">Uncharacterized protein</fullName>
    </submittedName>
</protein>
<reference evidence="1 2" key="1">
    <citation type="submission" date="2018-09" db="EMBL/GenBank/DDBJ databases">
        <title>Sphingomonas peninsula sp. nov., isolated from fildes peninsula, Antarctic soil.</title>
        <authorList>
            <person name="Yingchao G."/>
        </authorList>
    </citation>
    <scope>NUCLEOTIDE SEQUENCE [LARGE SCALE GENOMIC DNA]</scope>
    <source>
        <strain evidence="1 2">YZ-8</strain>
        <plasmid evidence="1 2">unnamed2</plasmid>
    </source>
</reference>
<keyword evidence="1" id="KW-0614">Plasmid</keyword>
<dbReference type="Proteomes" id="UP000276254">
    <property type="component" value="Plasmid unnamed2"/>
</dbReference>
<geneLocation type="plasmid" evidence="1">
    <name>unnamed2</name>
</geneLocation>
<gene>
    <name evidence="1" type="ORF">D3Y57_01130</name>
</gene>
<dbReference type="KEGG" id="spha:D3Y57_01130"/>
<keyword evidence="2" id="KW-1185">Reference proteome</keyword>
<evidence type="ECO:0000313" key="2">
    <source>
        <dbReference type="Proteomes" id="UP000276254"/>
    </source>
</evidence>
<proteinExistence type="predicted"/>
<organism evidence="1 2">
    <name type="scientific">Sphingomonas paeninsulae</name>
    <dbReference type="NCBI Taxonomy" id="2319844"/>
    <lineage>
        <taxon>Bacteria</taxon>
        <taxon>Pseudomonadati</taxon>
        <taxon>Pseudomonadota</taxon>
        <taxon>Alphaproteobacteria</taxon>
        <taxon>Sphingomonadales</taxon>
        <taxon>Sphingomonadaceae</taxon>
        <taxon>Sphingomonas</taxon>
    </lineage>
</organism>
<accession>A0A494TFQ9</accession>